<feature type="domain" description="Carbamoyltransferase" evidence="2">
    <location>
        <begin position="96"/>
        <end position="333"/>
    </location>
</feature>
<dbReference type="InterPro" id="IPR003696">
    <property type="entry name" value="Carbtransf_dom"/>
</dbReference>
<reference evidence="4 5" key="1">
    <citation type="journal article" date="2013" name="ISME J.">
        <title>A metabolic model for members of the genus Tetrasphaera involved in enhanced biological phosphorus removal.</title>
        <authorList>
            <person name="Kristiansen R."/>
            <person name="Nguyen H.T.T."/>
            <person name="Saunders A.M."/>
            <person name="Nielsen J.L."/>
            <person name="Wimmer R."/>
            <person name="Le V.Q."/>
            <person name="McIlroy S.J."/>
            <person name="Petrovski S."/>
            <person name="Seviour R.J."/>
            <person name="Calteau A."/>
            <person name="Nielsen K.L."/>
            <person name="Nielsen P.H."/>
        </authorList>
    </citation>
    <scope>NUCLEOTIDE SEQUENCE [LARGE SCALE GENOMIC DNA]</scope>
    <source>
        <strain evidence="4 5">Lp2</strain>
    </source>
</reference>
<name>N0E4W9_9MICO</name>
<accession>N0E4W9</accession>
<dbReference type="InterPro" id="IPR051338">
    <property type="entry name" value="NodU/CmcH_Carbamoyltrnsfr"/>
</dbReference>
<keyword evidence="4" id="KW-0808">Transferase</keyword>
<sequence length="555" mass="57815">MIVLGISGGLGHDAAAALVQGGEVVAAAEEERFTRNKHAYGAAPTSAALYCLAEAGLTLSDVDVLALSWAPDRVNAGAALSIHQAMLAHPAFAGHRRPRISIVDHATCHAAAAFFGSGFPSAAIVTADGQGDGVATTIARGSGATITNLASFGITESLGFFYLALTNHLGFELGEEGKVMGLAATSRPLSSPPAFRLTASGYHPSIDVDGSGGDVLAFRATVAAWRRWFESNFGPAVAVRYSMDRLRGRVRSEIALTDHHAAIAATGQAELERVLLHLVRLAVEQTGERRLVLGGGVALNCTANGVIERSGLVDELYISPASGDAGTGLGAALSVAAAHGEAPAGALEQAGLGPSFSDYEVADLLSRLGLAAVRFDDVATEVAHLLDAGKVVGWFQGRMELGPRALGHRSILADPRRRANHTRVNELKGREQWRPLAPSLRAADGRRYVESLGSAPFMLTAVPVVGGMLTTIPAVVHTDGSCRPQFVTPDRNKPLATLLDALEATCGVPVVLNTSFNLAGEPIVCTPYDAVRTFYSSTLDALAVGPFVVTKRGVT</sequence>
<comment type="caution">
    <text evidence="4">The sequence shown here is derived from an EMBL/GenBank/DDBJ whole genome shotgun (WGS) entry which is preliminary data.</text>
</comment>
<dbReference type="EMBL" id="CAIZ01000146">
    <property type="protein sequence ID" value="CCH70996.1"/>
    <property type="molecule type" value="Genomic_DNA"/>
</dbReference>
<evidence type="ECO:0000313" key="4">
    <source>
        <dbReference type="EMBL" id="CCH70996.1"/>
    </source>
</evidence>
<dbReference type="CDD" id="cd24098">
    <property type="entry name" value="ASKHA_NBD_TobZ_N"/>
    <property type="match status" value="1"/>
</dbReference>
<proteinExistence type="inferred from homology"/>
<keyword evidence="5" id="KW-1185">Reference proteome</keyword>
<feature type="domain" description="Carbamoyltransferase" evidence="2">
    <location>
        <begin position="4"/>
        <end position="74"/>
    </location>
</feature>
<evidence type="ECO:0000313" key="5">
    <source>
        <dbReference type="Proteomes" id="UP000013167"/>
    </source>
</evidence>
<dbReference type="eggNOG" id="COG2192">
    <property type="taxonomic scope" value="Bacteria"/>
</dbReference>
<dbReference type="OrthoDB" id="9780777at2"/>
<dbReference type="Gene3D" id="3.90.870.20">
    <property type="entry name" value="Carbamoyltransferase, C-terminal domain"/>
    <property type="match status" value="1"/>
</dbReference>
<dbReference type="RefSeq" id="WP_010850832.1">
    <property type="nucleotide sequence ID" value="NZ_HF570956.1"/>
</dbReference>
<comment type="similarity">
    <text evidence="1">Belongs to the NodU/CmcH family.</text>
</comment>
<gene>
    <name evidence="4" type="ORF">BN10_740008</name>
</gene>
<dbReference type="PANTHER" id="PTHR34847:SF1">
    <property type="entry name" value="NODULATION PROTEIN U"/>
    <property type="match status" value="1"/>
</dbReference>
<evidence type="ECO:0000259" key="2">
    <source>
        <dbReference type="Pfam" id="PF02543"/>
    </source>
</evidence>
<evidence type="ECO:0000259" key="3">
    <source>
        <dbReference type="Pfam" id="PF16861"/>
    </source>
</evidence>
<organism evidence="4 5">
    <name type="scientific">Phycicoccus elongatus Lp2</name>
    <dbReference type="NCBI Taxonomy" id="1193181"/>
    <lineage>
        <taxon>Bacteria</taxon>
        <taxon>Bacillati</taxon>
        <taxon>Actinomycetota</taxon>
        <taxon>Actinomycetes</taxon>
        <taxon>Micrococcales</taxon>
        <taxon>Intrasporangiaceae</taxon>
        <taxon>Phycicoccus</taxon>
    </lineage>
</organism>
<dbReference type="SUPFAM" id="SSF53067">
    <property type="entry name" value="Actin-like ATPase domain"/>
    <property type="match status" value="1"/>
</dbReference>
<dbReference type="InterPro" id="IPR043129">
    <property type="entry name" value="ATPase_NBD"/>
</dbReference>
<dbReference type="Pfam" id="PF02543">
    <property type="entry name" value="Carbam_trans_N"/>
    <property type="match status" value="2"/>
</dbReference>
<dbReference type="GO" id="GO:0016740">
    <property type="term" value="F:transferase activity"/>
    <property type="evidence" value="ECO:0007669"/>
    <property type="project" value="UniProtKB-KW"/>
</dbReference>
<dbReference type="InterPro" id="IPR031730">
    <property type="entry name" value="Carbam_trans_C"/>
</dbReference>
<dbReference type="Gene3D" id="3.30.420.40">
    <property type="match status" value="2"/>
</dbReference>
<dbReference type="Pfam" id="PF16861">
    <property type="entry name" value="Carbam_trans_C"/>
    <property type="match status" value="1"/>
</dbReference>
<dbReference type="AlphaFoldDB" id="N0E4W9"/>
<dbReference type="Proteomes" id="UP000013167">
    <property type="component" value="Unassembled WGS sequence"/>
</dbReference>
<dbReference type="InterPro" id="IPR038152">
    <property type="entry name" value="Carbam_trans_C_sf"/>
</dbReference>
<feature type="domain" description="Carbamoyltransferase C-terminal" evidence="3">
    <location>
        <begin position="383"/>
        <end position="551"/>
    </location>
</feature>
<dbReference type="HOGENOM" id="CLU_014411_2_0_11"/>
<dbReference type="PANTHER" id="PTHR34847">
    <property type="entry name" value="NODULATION PROTEIN U"/>
    <property type="match status" value="1"/>
</dbReference>
<protein>
    <submittedName>
        <fullName evidence="4">Carbamoyltransferase</fullName>
    </submittedName>
</protein>
<evidence type="ECO:0000256" key="1">
    <source>
        <dbReference type="ARBA" id="ARBA00006129"/>
    </source>
</evidence>
<dbReference type="STRING" id="1193181.BN10_740008"/>